<evidence type="ECO:0000313" key="10">
    <source>
        <dbReference type="Proteomes" id="UP000051451"/>
    </source>
</evidence>
<feature type="binding site" evidence="4">
    <location>
        <position position="289"/>
    </location>
    <ligand>
        <name>(S)-malate</name>
        <dbReference type="ChEBI" id="CHEBI:15589"/>
    </ligand>
</feature>
<feature type="domain" description="Malic enzyme NAD-binding" evidence="7">
    <location>
        <begin position="164"/>
        <end position="385"/>
    </location>
</feature>
<feature type="binding site" evidence="5">
    <location>
        <position position="138"/>
    </location>
    <ligand>
        <name>a divalent metal cation</name>
        <dbReference type="ChEBI" id="CHEBI:60240"/>
    </ligand>
</feature>
<name>A0A0R1VNA4_9LACO</name>
<comment type="similarity">
    <text evidence="1 6">Belongs to the malic enzymes family.</text>
</comment>
<dbReference type="GO" id="GO:0004470">
    <property type="term" value="F:malic enzyme activity"/>
    <property type="evidence" value="ECO:0007669"/>
    <property type="project" value="InterPro"/>
</dbReference>
<dbReference type="PATRIC" id="fig|1423750.3.peg.396"/>
<dbReference type="GO" id="GO:0046872">
    <property type="term" value="F:metal ion binding"/>
    <property type="evidence" value="ECO:0007669"/>
    <property type="project" value="UniProtKB-KW"/>
</dbReference>
<dbReference type="PANTHER" id="PTHR43237:SF4">
    <property type="entry name" value="NADP-DEPENDENT MALIC ENZYME"/>
    <property type="match status" value="1"/>
</dbReference>
<feature type="active site" description="Proton acceptor" evidence="3">
    <location>
        <position position="95"/>
    </location>
</feature>
<evidence type="ECO:0000256" key="1">
    <source>
        <dbReference type="ARBA" id="ARBA00008785"/>
    </source>
</evidence>
<dbReference type="GO" id="GO:0016616">
    <property type="term" value="F:oxidoreductase activity, acting on the CH-OH group of donors, NAD or NADP as acceptor"/>
    <property type="evidence" value="ECO:0007669"/>
    <property type="project" value="InterPro"/>
</dbReference>
<dbReference type="InterPro" id="IPR037062">
    <property type="entry name" value="Malic_N_dom_sf"/>
</dbReference>
<dbReference type="InterPro" id="IPR012301">
    <property type="entry name" value="Malic_N_dom"/>
</dbReference>
<evidence type="ECO:0000259" key="8">
    <source>
        <dbReference type="SMART" id="SM01274"/>
    </source>
</evidence>
<dbReference type="SMART" id="SM00919">
    <property type="entry name" value="Malic_M"/>
    <property type="match status" value="1"/>
</dbReference>
<evidence type="ECO:0000313" key="9">
    <source>
        <dbReference type="EMBL" id="KRM07074.1"/>
    </source>
</evidence>
<dbReference type="PIRSF" id="PIRSF000106">
    <property type="entry name" value="ME"/>
    <property type="match status" value="1"/>
</dbReference>
<dbReference type="InterPro" id="IPR046346">
    <property type="entry name" value="Aminoacid_DH-like_N_sf"/>
</dbReference>
<comment type="cofactor">
    <cofactor evidence="5">
        <name>Mg(2+)</name>
        <dbReference type="ChEBI" id="CHEBI:18420"/>
    </cofactor>
    <cofactor evidence="5">
        <name>Mn(2+)</name>
        <dbReference type="ChEBI" id="CHEBI:29035"/>
    </cofactor>
    <text evidence="5">Divalent metal cations. Prefers magnesium or manganese.</text>
</comment>
<dbReference type="SUPFAM" id="SSF51735">
    <property type="entry name" value="NAD(P)-binding Rossmann-fold domains"/>
    <property type="match status" value="1"/>
</dbReference>
<keyword evidence="10" id="KW-1185">Reference proteome</keyword>
<dbReference type="OrthoDB" id="3314528at2"/>
<dbReference type="PANTHER" id="PTHR43237">
    <property type="entry name" value="NADP-DEPENDENT MALIC ENZYME"/>
    <property type="match status" value="1"/>
</dbReference>
<dbReference type="EMBL" id="AZGB01000009">
    <property type="protein sequence ID" value="KRM07074.1"/>
    <property type="molecule type" value="Genomic_DNA"/>
</dbReference>
<dbReference type="RefSeq" id="WP_057871173.1">
    <property type="nucleotide sequence ID" value="NZ_AZGB01000009.1"/>
</dbReference>
<dbReference type="GO" id="GO:0051287">
    <property type="term" value="F:NAD binding"/>
    <property type="evidence" value="ECO:0007669"/>
    <property type="project" value="InterPro"/>
</dbReference>
<dbReference type="Proteomes" id="UP000051451">
    <property type="component" value="Unassembled WGS sequence"/>
</dbReference>
<evidence type="ECO:0000256" key="6">
    <source>
        <dbReference type="RuleBase" id="RU003427"/>
    </source>
</evidence>
<dbReference type="Pfam" id="PF03949">
    <property type="entry name" value="Malic_M"/>
    <property type="match status" value="1"/>
</dbReference>
<feature type="domain" description="Malic enzyme N-terminal" evidence="8">
    <location>
        <begin position="19"/>
        <end position="152"/>
    </location>
</feature>
<protein>
    <submittedName>
        <fullName evidence="9">Malic enzyme, nad-dependent</fullName>
    </submittedName>
</protein>
<organism evidence="9 10">
    <name type="scientific">Liquorilactobacillus ghanensis DSM 18630</name>
    <dbReference type="NCBI Taxonomy" id="1423750"/>
    <lineage>
        <taxon>Bacteria</taxon>
        <taxon>Bacillati</taxon>
        <taxon>Bacillota</taxon>
        <taxon>Bacilli</taxon>
        <taxon>Lactobacillales</taxon>
        <taxon>Lactobacillaceae</taxon>
        <taxon>Liquorilactobacillus</taxon>
    </lineage>
</organism>
<accession>A0A0R1VNA4</accession>
<dbReference type="Gene3D" id="3.40.50.720">
    <property type="entry name" value="NAD(P)-binding Rossmann-like Domain"/>
    <property type="match status" value="1"/>
</dbReference>
<feature type="binding site" evidence="4">
    <location>
        <position position="319"/>
    </location>
    <ligand>
        <name>(S)-malate</name>
        <dbReference type="ChEBI" id="CHEBI:15589"/>
    </ligand>
</feature>
<dbReference type="InterPro" id="IPR012302">
    <property type="entry name" value="Malic_NAD-bd"/>
</dbReference>
<proteinExistence type="inferred from homology"/>
<dbReference type="Pfam" id="PF00390">
    <property type="entry name" value="malic"/>
    <property type="match status" value="2"/>
</dbReference>
<dbReference type="SMART" id="SM01274">
    <property type="entry name" value="malic"/>
    <property type="match status" value="1"/>
</dbReference>
<feature type="binding site" evidence="5">
    <location>
        <position position="163"/>
    </location>
    <ligand>
        <name>a divalent metal cation</name>
        <dbReference type="ChEBI" id="CHEBI:60240"/>
    </ligand>
</feature>
<comment type="caution">
    <text evidence="9">The sequence shown here is derived from an EMBL/GenBank/DDBJ whole genome shotgun (WGS) entry which is preliminary data.</text>
</comment>
<dbReference type="InterPro" id="IPR001891">
    <property type="entry name" value="Malic_OxRdtase"/>
</dbReference>
<feature type="binding site" evidence="5">
    <location>
        <position position="137"/>
    </location>
    <ligand>
        <name>a divalent metal cation</name>
        <dbReference type="ChEBI" id="CHEBI:60240"/>
    </ligand>
</feature>
<gene>
    <name evidence="9" type="ORF">FC89_GL000387</name>
</gene>
<dbReference type="Gene3D" id="3.40.50.10380">
    <property type="entry name" value="Malic enzyme, N-terminal domain"/>
    <property type="match status" value="1"/>
</dbReference>
<sequence>MKQLNNEQLKVLKYHQKNIGVLEIKSDLKIENREDLSLAYTPGVAILSELIKEFPETKKDYTMSGKLIAVITDGTAVLGLGNIGPISGLPVVEGKALIYKDLAGINALPLAIKQTDIFETVTTIKNISDSFAGIHLEDIAAPRCFEIEERLRHELDIPVYHDDQEGTAIVVLAGLINAAKVCDKDLKKMRILINGMGAAGVAIAKLLHAVGFENLTLLDRQGVITSQTVTANKWQRDAASGTEKNVSGKLLIEAIKNQDVFIGVSVGGVLSPAMIRTMKSDPIIFALANPIPEILPKIAAEAGAAVIATGSSEYSNQINNILVFPGMFKGLLEQGIKKITFELEDRIAQAIAGLVKEPSRNEIVPNALDPAVVKVVSEAFMKEVLINN</sequence>
<dbReference type="SUPFAM" id="SSF53223">
    <property type="entry name" value="Aminoacid dehydrogenase-like, N-terminal domain"/>
    <property type="match status" value="1"/>
</dbReference>
<keyword evidence="5 6" id="KW-0479">Metal-binding</keyword>
<reference evidence="9 10" key="1">
    <citation type="journal article" date="2015" name="Genome Announc.">
        <title>Expanding the biotechnology potential of lactobacilli through comparative genomics of 213 strains and associated genera.</title>
        <authorList>
            <person name="Sun Z."/>
            <person name="Harris H.M."/>
            <person name="McCann A."/>
            <person name="Guo C."/>
            <person name="Argimon S."/>
            <person name="Zhang W."/>
            <person name="Yang X."/>
            <person name="Jeffery I.B."/>
            <person name="Cooney J.C."/>
            <person name="Kagawa T.F."/>
            <person name="Liu W."/>
            <person name="Song Y."/>
            <person name="Salvetti E."/>
            <person name="Wrobel A."/>
            <person name="Rasinkangas P."/>
            <person name="Parkhill J."/>
            <person name="Rea M.C."/>
            <person name="O'Sullivan O."/>
            <person name="Ritari J."/>
            <person name="Douillard F.P."/>
            <person name="Paul Ross R."/>
            <person name="Yang R."/>
            <person name="Briner A.E."/>
            <person name="Felis G.E."/>
            <person name="de Vos W.M."/>
            <person name="Barrangou R."/>
            <person name="Klaenhammer T.R."/>
            <person name="Caufield P.W."/>
            <person name="Cui Y."/>
            <person name="Zhang H."/>
            <person name="O'Toole P.W."/>
        </authorList>
    </citation>
    <scope>NUCLEOTIDE SEQUENCE [LARGE SCALE GENOMIC DNA]</scope>
    <source>
        <strain evidence="9 10">DSM 18630</strain>
    </source>
</reference>
<evidence type="ECO:0000256" key="5">
    <source>
        <dbReference type="PIRSR" id="PIRSR000106-3"/>
    </source>
</evidence>
<evidence type="ECO:0000256" key="3">
    <source>
        <dbReference type="PIRSR" id="PIRSR000106-1"/>
    </source>
</evidence>
<dbReference type="STRING" id="1423750.FC89_GL000387"/>
<evidence type="ECO:0000256" key="4">
    <source>
        <dbReference type="PIRSR" id="PIRSR000106-2"/>
    </source>
</evidence>
<evidence type="ECO:0000259" key="7">
    <source>
        <dbReference type="SMART" id="SM00919"/>
    </source>
</evidence>
<keyword evidence="2" id="KW-0560">Oxidoreductase</keyword>
<evidence type="ECO:0000256" key="2">
    <source>
        <dbReference type="ARBA" id="ARBA00023002"/>
    </source>
</evidence>
<dbReference type="InterPro" id="IPR051674">
    <property type="entry name" value="Malate_Decarboxylase"/>
</dbReference>
<dbReference type="PRINTS" id="PR00072">
    <property type="entry name" value="MALOXRDTASE"/>
</dbReference>
<dbReference type="AlphaFoldDB" id="A0A0R1VNA4"/>
<feature type="active site" description="Proton donor" evidence="3">
    <location>
        <position position="40"/>
    </location>
</feature>
<dbReference type="GeneID" id="98318439"/>
<dbReference type="InterPro" id="IPR036291">
    <property type="entry name" value="NAD(P)-bd_dom_sf"/>
</dbReference>